<dbReference type="Pfam" id="PF03739">
    <property type="entry name" value="LptF_LptG"/>
    <property type="match status" value="1"/>
</dbReference>
<comment type="subunit">
    <text evidence="8">Component of the lipopolysaccharide transport and assembly complex. The LptBFG transporter is composed of two ATP-binding proteins (LptB) and two transmembrane proteins (LptF and LptG).</text>
</comment>
<comment type="function">
    <text evidence="1">Part of the ABC transporter complex LptBFG involved in the translocation of lipopolysaccharide (LPS) from the inner membrane to the outer membrane.</text>
</comment>
<dbReference type="GO" id="GO:0015920">
    <property type="term" value="P:lipopolysaccharide transport"/>
    <property type="evidence" value="ECO:0007669"/>
    <property type="project" value="TreeGrafter"/>
</dbReference>
<dbReference type="GO" id="GO:0055085">
    <property type="term" value="P:transmembrane transport"/>
    <property type="evidence" value="ECO:0007669"/>
    <property type="project" value="InterPro"/>
</dbReference>
<accession>A0A1M5C8Z3</accession>
<keyword evidence="4" id="KW-1003">Cell membrane</keyword>
<organism evidence="10 11">
    <name type="scientific">Microbulbifer donghaiensis</name>
    <dbReference type="NCBI Taxonomy" id="494016"/>
    <lineage>
        <taxon>Bacteria</taxon>
        <taxon>Pseudomonadati</taxon>
        <taxon>Pseudomonadota</taxon>
        <taxon>Gammaproteobacteria</taxon>
        <taxon>Cellvibrionales</taxon>
        <taxon>Microbulbiferaceae</taxon>
        <taxon>Microbulbifer</taxon>
    </lineage>
</organism>
<dbReference type="PANTHER" id="PTHR33529:SF2">
    <property type="entry name" value="LIPOPOLYSACCHARIDE EXPORT SYSTEM PERMEASE PROTEIN LPTG"/>
    <property type="match status" value="1"/>
</dbReference>
<reference evidence="11" key="1">
    <citation type="submission" date="2016-11" db="EMBL/GenBank/DDBJ databases">
        <authorList>
            <person name="Varghese N."/>
            <person name="Submissions S."/>
        </authorList>
    </citation>
    <scope>NUCLEOTIDE SEQUENCE [LARGE SCALE GENOMIC DNA]</scope>
    <source>
        <strain evidence="11">CGMCC 1.7063</strain>
    </source>
</reference>
<comment type="similarity">
    <text evidence="3">Belongs to the LptF/LptG family.</text>
</comment>
<dbReference type="STRING" id="494016.SAMN04487965_2105"/>
<dbReference type="InterPro" id="IPR030923">
    <property type="entry name" value="LptG"/>
</dbReference>
<feature type="transmembrane region" description="Helical" evidence="9">
    <location>
        <begin position="272"/>
        <end position="291"/>
    </location>
</feature>
<evidence type="ECO:0000313" key="10">
    <source>
        <dbReference type="EMBL" id="SHF51195.1"/>
    </source>
</evidence>
<keyword evidence="6 9" id="KW-1133">Transmembrane helix</keyword>
<dbReference type="Proteomes" id="UP000184170">
    <property type="component" value="Unassembled WGS sequence"/>
</dbReference>
<dbReference type="GO" id="GO:0043190">
    <property type="term" value="C:ATP-binding cassette (ABC) transporter complex"/>
    <property type="evidence" value="ECO:0007669"/>
    <property type="project" value="InterPro"/>
</dbReference>
<protein>
    <submittedName>
        <fullName evidence="10">Lipopolysaccharide export system permease protein</fullName>
    </submittedName>
</protein>
<dbReference type="PANTHER" id="PTHR33529">
    <property type="entry name" value="SLR0882 PROTEIN-RELATED"/>
    <property type="match status" value="1"/>
</dbReference>
<evidence type="ECO:0000256" key="6">
    <source>
        <dbReference type="ARBA" id="ARBA00022989"/>
    </source>
</evidence>
<keyword evidence="5 9" id="KW-0812">Transmembrane</keyword>
<evidence type="ECO:0000256" key="5">
    <source>
        <dbReference type="ARBA" id="ARBA00022692"/>
    </source>
</evidence>
<evidence type="ECO:0000256" key="8">
    <source>
        <dbReference type="ARBA" id="ARBA00026081"/>
    </source>
</evidence>
<evidence type="ECO:0000256" key="3">
    <source>
        <dbReference type="ARBA" id="ARBA00007725"/>
    </source>
</evidence>
<keyword evidence="11" id="KW-1185">Reference proteome</keyword>
<evidence type="ECO:0000256" key="7">
    <source>
        <dbReference type="ARBA" id="ARBA00023136"/>
    </source>
</evidence>
<gene>
    <name evidence="10" type="ORF">SAMN04487965_2105</name>
</gene>
<evidence type="ECO:0000256" key="4">
    <source>
        <dbReference type="ARBA" id="ARBA00022475"/>
    </source>
</evidence>
<dbReference type="RefSeq" id="WP_073274880.1">
    <property type="nucleotide sequence ID" value="NZ_FQVA01000002.1"/>
</dbReference>
<proteinExistence type="inferred from homology"/>
<keyword evidence="7 9" id="KW-0472">Membrane</keyword>
<dbReference type="OrthoDB" id="9776227at2"/>
<dbReference type="EMBL" id="FQVA01000002">
    <property type="protein sequence ID" value="SHF51195.1"/>
    <property type="molecule type" value="Genomic_DNA"/>
</dbReference>
<feature type="transmembrane region" description="Helical" evidence="9">
    <location>
        <begin position="12"/>
        <end position="33"/>
    </location>
</feature>
<dbReference type="NCBIfam" id="TIGR04408">
    <property type="entry name" value="LptG_lptG"/>
    <property type="match status" value="1"/>
</dbReference>
<feature type="transmembrane region" description="Helical" evidence="9">
    <location>
        <begin position="328"/>
        <end position="349"/>
    </location>
</feature>
<name>A0A1M5C8Z3_9GAMM</name>
<evidence type="ECO:0000256" key="9">
    <source>
        <dbReference type="SAM" id="Phobius"/>
    </source>
</evidence>
<evidence type="ECO:0000313" key="11">
    <source>
        <dbReference type="Proteomes" id="UP000184170"/>
    </source>
</evidence>
<dbReference type="InterPro" id="IPR005495">
    <property type="entry name" value="LptG/LptF_permease"/>
</dbReference>
<sequence>MRKLDLYIGRTIALAVGAVLLVIVGLDVIFAMVDELGEMKGDYQFADVLQYVAWKIPDGIYDQLGFSALVGCMVGLGTLAGTSELTVMRAAGVSIGRIAWAVMKPVLLLILVGLALAEFVIPKTNQVAESLKARELGELEASGLEQGLWLKDSGEFVHFNAALPDGVLYGVTRYRFGEDRELQRVEFSERGRFDGDEWMLENSRATMFTTERSISEVTSESEWPTDVSPELFALVVPLPSDLSPRNLWSYGTFLDRKGEDSSRYWLQFWKKLLQPLTIASLVMVAISFIFGPLREVTTGLRVFTGVIVGIVFQTMQDMLGPSSLVFGFPPFIAVLVPILFCFAVGWLLLQRAR</sequence>
<feature type="transmembrane region" description="Helical" evidence="9">
    <location>
        <begin position="98"/>
        <end position="121"/>
    </location>
</feature>
<comment type="subcellular location">
    <subcellularLocation>
        <location evidence="2">Cell membrane</location>
        <topology evidence="2">Multi-pass membrane protein</topology>
    </subcellularLocation>
</comment>
<dbReference type="AlphaFoldDB" id="A0A1M5C8Z3"/>
<feature type="transmembrane region" description="Helical" evidence="9">
    <location>
        <begin position="64"/>
        <end position="86"/>
    </location>
</feature>
<feature type="transmembrane region" description="Helical" evidence="9">
    <location>
        <begin position="298"/>
        <end position="316"/>
    </location>
</feature>
<evidence type="ECO:0000256" key="2">
    <source>
        <dbReference type="ARBA" id="ARBA00004651"/>
    </source>
</evidence>
<evidence type="ECO:0000256" key="1">
    <source>
        <dbReference type="ARBA" id="ARBA00002265"/>
    </source>
</evidence>